<reference evidence="3 4" key="1">
    <citation type="journal article" date="2019" name="PLoS Biol.">
        <title>Sex chromosomes control vertical transmission of feminizing Wolbachia symbionts in an isopod.</title>
        <authorList>
            <person name="Becking T."/>
            <person name="Chebbi M.A."/>
            <person name="Giraud I."/>
            <person name="Moumen B."/>
            <person name="Laverre T."/>
            <person name="Caubet Y."/>
            <person name="Peccoud J."/>
            <person name="Gilbert C."/>
            <person name="Cordaux R."/>
        </authorList>
    </citation>
    <scope>NUCLEOTIDE SEQUENCE [LARGE SCALE GENOMIC DNA]</scope>
    <source>
        <strain evidence="3">ANa2</strain>
        <tissue evidence="3">Whole body excluding digestive tract and cuticle</tissue>
    </source>
</reference>
<evidence type="ECO:0000259" key="2">
    <source>
        <dbReference type="SMART" id="SM00198"/>
    </source>
</evidence>
<evidence type="ECO:0000313" key="3">
    <source>
        <dbReference type="EMBL" id="KAB7501844.1"/>
    </source>
</evidence>
<dbReference type="EMBL" id="SEYY01009327">
    <property type="protein sequence ID" value="KAB7501844.1"/>
    <property type="molecule type" value="Genomic_DNA"/>
</dbReference>
<dbReference type="AlphaFoldDB" id="A0A5N5T5F7"/>
<dbReference type="Gene3D" id="3.40.33.10">
    <property type="entry name" value="CAP"/>
    <property type="match status" value="2"/>
</dbReference>
<dbReference type="CDD" id="cd05380">
    <property type="entry name" value="CAP_euk"/>
    <property type="match status" value="2"/>
</dbReference>
<keyword evidence="4" id="KW-1185">Reference proteome</keyword>
<evidence type="ECO:0000313" key="4">
    <source>
        <dbReference type="Proteomes" id="UP000326759"/>
    </source>
</evidence>
<dbReference type="SUPFAM" id="SSF55797">
    <property type="entry name" value="PR-1-like"/>
    <property type="match status" value="2"/>
</dbReference>
<dbReference type="OrthoDB" id="414826at2759"/>
<dbReference type="Pfam" id="PF00188">
    <property type="entry name" value="CAP"/>
    <property type="match status" value="2"/>
</dbReference>
<gene>
    <name evidence="3" type="primary">VA52</name>
    <name evidence="3" type="ORF">Anas_06418</name>
</gene>
<protein>
    <submittedName>
        <fullName evidence="3">Venom allergen</fullName>
    </submittedName>
</protein>
<dbReference type="InterPro" id="IPR001283">
    <property type="entry name" value="CRISP-related"/>
</dbReference>
<dbReference type="PRINTS" id="PR00838">
    <property type="entry name" value="V5ALLERGEN"/>
</dbReference>
<comment type="caution">
    <text evidence="3">The sequence shown here is derived from an EMBL/GenBank/DDBJ whole genome shotgun (WGS) entry which is preliminary data.</text>
</comment>
<dbReference type="SMART" id="SM00198">
    <property type="entry name" value="SCP"/>
    <property type="match status" value="1"/>
</dbReference>
<proteinExistence type="predicted"/>
<accession>A0A5N5T5F7</accession>
<name>A0A5N5T5F7_9CRUS</name>
<dbReference type="PANTHER" id="PTHR10334">
    <property type="entry name" value="CYSTEINE-RICH SECRETORY PROTEIN-RELATED"/>
    <property type="match status" value="1"/>
</dbReference>
<dbReference type="InterPro" id="IPR035940">
    <property type="entry name" value="CAP_sf"/>
</dbReference>
<keyword evidence="1" id="KW-0732">Signal</keyword>
<organism evidence="3 4">
    <name type="scientific">Armadillidium nasatum</name>
    <dbReference type="NCBI Taxonomy" id="96803"/>
    <lineage>
        <taxon>Eukaryota</taxon>
        <taxon>Metazoa</taxon>
        <taxon>Ecdysozoa</taxon>
        <taxon>Arthropoda</taxon>
        <taxon>Crustacea</taxon>
        <taxon>Multicrustacea</taxon>
        <taxon>Malacostraca</taxon>
        <taxon>Eumalacostraca</taxon>
        <taxon>Peracarida</taxon>
        <taxon>Isopoda</taxon>
        <taxon>Oniscidea</taxon>
        <taxon>Crinocheta</taxon>
        <taxon>Armadillidiidae</taxon>
        <taxon>Armadillidium</taxon>
    </lineage>
</organism>
<evidence type="ECO:0000256" key="1">
    <source>
        <dbReference type="SAM" id="SignalP"/>
    </source>
</evidence>
<dbReference type="InterPro" id="IPR014044">
    <property type="entry name" value="CAP_dom"/>
</dbReference>
<dbReference type="InterPro" id="IPR002413">
    <property type="entry name" value="V5_allergen-like"/>
</dbReference>
<feature type="domain" description="SCP" evidence="2">
    <location>
        <begin position="53"/>
        <end position="173"/>
    </location>
</feature>
<feature type="signal peptide" evidence="1">
    <location>
        <begin position="1"/>
        <end position="24"/>
    </location>
</feature>
<dbReference type="Proteomes" id="UP000326759">
    <property type="component" value="Unassembled WGS sequence"/>
</dbReference>
<sequence>MAKGSLFLLLLFIAPVSLFDPAYCKLNPMHILCVTPEKTPVCKMCNPWPIDDNLRIQILHLHNSWRQNVSVGNETRGKEGMQPPASNMMRMQWDYELAKIAQRKANQCLFQQDCKDCNSVRDGRFKVGQNLALFRTTNRKNFTKTEFFRAIKKWYESEVFYATRYSVEHYRFNPPVQIAQMRLYVILPILDFVLNDNHVLCISPDFGPNCTARTPWYIDDRLRIEILHLHNTWRQNVALESETRGREGTQPPATNMMKMRWDYELAIIAQRKAHQCLFQHDCEGCNSVVDGRFKVGQNLALFRTLNRDKISKMDFLRIMTNWYEREVSYVTRSSVENYR</sequence>
<feature type="chain" id="PRO_5024285166" evidence="1">
    <location>
        <begin position="25"/>
        <end position="339"/>
    </location>
</feature>